<feature type="compositionally biased region" description="Pro residues" evidence="3">
    <location>
        <begin position="87"/>
        <end position="100"/>
    </location>
</feature>
<dbReference type="EMBL" id="WJIE01000005">
    <property type="protein sequence ID" value="MRG94044.1"/>
    <property type="molecule type" value="Genomic_DNA"/>
</dbReference>
<feature type="compositionally biased region" description="Low complexity" evidence="3">
    <location>
        <begin position="369"/>
        <end position="386"/>
    </location>
</feature>
<keyword evidence="1 5" id="KW-0489">Methyltransferase</keyword>
<dbReference type="InterPro" id="IPR029063">
    <property type="entry name" value="SAM-dependent_MTases_sf"/>
</dbReference>
<dbReference type="InterPro" id="IPR041698">
    <property type="entry name" value="Methyltransf_25"/>
</dbReference>
<dbReference type="RefSeq" id="WP_153820877.1">
    <property type="nucleotide sequence ID" value="NZ_WJIE01000005.1"/>
</dbReference>
<dbReference type="PANTHER" id="PTHR43861:SF1">
    <property type="entry name" value="TRANS-ACONITATE 2-METHYLTRANSFERASE"/>
    <property type="match status" value="1"/>
</dbReference>
<evidence type="ECO:0000313" key="6">
    <source>
        <dbReference type="Proteomes" id="UP000440224"/>
    </source>
</evidence>
<dbReference type="GO" id="GO:0008168">
    <property type="term" value="F:methyltransferase activity"/>
    <property type="evidence" value="ECO:0007669"/>
    <property type="project" value="UniProtKB-KW"/>
</dbReference>
<gene>
    <name evidence="5" type="ORF">GF068_19280</name>
</gene>
<evidence type="ECO:0000256" key="1">
    <source>
        <dbReference type="ARBA" id="ARBA00022603"/>
    </source>
</evidence>
<feature type="compositionally biased region" description="Low complexity" evidence="3">
    <location>
        <begin position="101"/>
        <end position="117"/>
    </location>
</feature>
<dbReference type="CDD" id="cd02440">
    <property type="entry name" value="AdoMet_MTases"/>
    <property type="match status" value="1"/>
</dbReference>
<sequence>MSETPPRGIEDSTATQPSNGIDGPPPGVSGVAGAAGTSLDGAPPRPAPPRPSNVPAPPRPSRVPVSGSSPPPRPNTNVPPARASNPPAAPPVPAVPPAPAVPVIEGAPAPTPAAAAAEPERPAPPALPRRRSRRTVRTEDDAMPPSEGQLAAPESAATPLPEATSPAEPPPEPAAADPGDAGVIQPMRILSVGDDLPPVKVYSEPPPPMPAAEATAKPTRSSAPPPKLPAEELVEEGWTPRPPEVAAITAKFAAEQAQTVAFAPPPAAPPPRPMMETPVTPIEAKAATPRAKPLDSAPDLVVEVAEEEADDEIVSAVAEEAKADEVEAFEEIEPERVTEATQKAPPSVEAQPAAAPKKPPPPPPPPRRQAPTVPEPGAAQAAAASPSLPPPKGAPPPPPAAAQATPPPAASAPSKPVSLPEPSRRRQRPWWEDLFDDDMIRTMDRTEAKVIRREADFIESCLGLEKGATILDLACGTGQHAVELASRGYGVVGYDLSLNMLALAADEAQGRAQKLNFLQGDMREMAFDQVFDGLYCWSTSFGYFDDEKNLDVLRRMHRALRIGGILVLDIVNRDYVAPRQPSLVWFEGDGCVCMDEMQVDFFSSRLKVKRTAMFDDGRAREIEYSIRLYALHEIGKMMHDADFKVVEVTGHPAHPGVFFGSESPRLVIVAERK</sequence>
<dbReference type="GO" id="GO:0032259">
    <property type="term" value="P:methylation"/>
    <property type="evidence" value="ECO:0007669"/>
    <property type="project" value="UniProtKB-KW"/>
</dbReference>
<feature type="compositionally biased region" description="Pro residues" evidence="3">
    <location>
        <begin position="387"/>
        <end position="410"/>
    </location>
</feature>
<organism evidence="5 6">
    <name type="scientific">Polyangium spumosum</name>
    <dbReference type="NCBI Taxonomy" id="889282"/>
    <lineage>
        <taxon>Bacteria</taxon>
        <taxon>Pseudomonadati</taxon>
        <taxon>Myxococcota</taxon>
        <taxon>Polyangia</taxon>
        <taxon>Polyangiales</taxon>
        <taxon>Polyangiaceae</taxon>
        <taxon>Polyangium</taxon>
    </lineage>
</organism>
<dbReference type="OrthoDB" id="5298787at2"/>
<feature type="compositionally biased region" description="Low complexity" evidence="3">
    <location>
        <begin position="155"/>
        <end position="166"/>
    </location>
</feature>
<dbReference type="AlphaFoldDB" id="A0A6N7PVE4"/>
<feature type="domain" description="Methyltransferase" evidence="4">
    <location>
        <begin position="470"/>
        <end position="564"/>
    </location>
</feature>
<evidence type="ECO:0000313" key="5">
    <source>
        <dbReference type="EMBL" id="MRG94044.1"/>
    </source>
</evidence>
<evidence type="ECO:0000256" key="2">
    <source>
        <dbReference type="ARBA" id="ARBA00022679"/>
    </source>
</evidence>
<dbReference type="PANTHER" id="PTHR43861">
    <property type="entry name" value="TRANS-ACONITATE 2-METHYLTRANSFERASE-RELATED"/>
    <property type="match status" value="1"/>
</dbReference>
<accession>A0A6N7PVE4</accession>
<name>A0A6N7PVE4_9BACT</name>
<protein>
    <submittedName>
        <fullName evidence="5">Methyltransferase domain-containing protein</fullName>
    </submittedName>
</protein>
<feature type="region of interest" description="Disordered" evidence="3">
    <location>
        <begin position="1"/>
        <end position="237"/>
    </location>
</feature>
<feature type="compositionally biased region" description="Low complexity" evidence="3">
    <location>
        <begin position="411"/>
        <end position="420"/>
    </location>
</feature>
<dbReference type="Proteomes" id="UP000440224">
    <property type="component" value="Unassembled WGS sequence"/>
</dbReference>
<reference evidence="5 6" key="1">
    <citation type="submission" date="2019-10" db="EMBL/GenBank/DDBJ databases">
        <title>A soil myxobacterium in the family Polyangiaceae.</title>
        <authorList>
            <person name="Li Y."/>
            <person name="Wang J."/>
        </authorList>
    </citation>
    <scope>NUCLEOTIDE SEQUENCE [LARGE SCALE GENOMIC DNA]</scope>
    <source>
        <strain evidence="5 6">DSM 14734</strain>
    </source>
</reference>
<dbReference type="SUPFAM" id="SSF53335">
    <property type="entry name" value="S-adenosyl-L-methionine-dependent methyltransferases"/>
    <property type="match status" value="1"/>
</dbReference>
<comment type="caution">
    <text evidence="5">The sequence shown here is derived from an EMBL/GenBank/DDBJ whole genome shotgun (WGS) entry which is preliminary data.</text>
</comment>
<feature type="compositionally biased region" description="Pro residues" evidence="3">
    <location>
        <begin position="357"/>
        <end position="368"/>
    </location>
</feature>
<evidence type="ECO:0000259" key="4">
    <source>
        <dbReference type="Pfam" id="PF13649"/>
    </source>
</evidence>
<dbReference type="Pfam" id="PF13649">
    <property type="entry name" value="Methyltransf_25"/>
    <property type="match status" value="1"/>
</dbReference>
<evidence type="ECO:0000256" key="3">
    <source>
        <dbReference type="SAM" id="MobiDB-lite"/>
    </source>
</evidence>
<keyword evidence="2 5" id="KW-0808">Transferase</keyword>
<proteinExistence type="predicted"/>
<dbReference type="Gene3D" id="2.20.25.110">
    <property type="entry name" value="S-adenosyl-L-methionine-dependent methyltransferases"/>
    <property type="match status" value="1"/>
</dbReference>
<dbReference type="Gene3D" id="3.40.50.150">
    <property type="entry name" value="Vaccinia Virus protein VP39"/>
    <property type="match status" value="1"/>
</dbReference>
<feature type="region of interest" description="Disordered" evidence="3">
    <location>
        <begin position="316"/>
        <end position="426"/>
    </location>
</feature>
<feature type="compositionally biased region" description="Pro residues" evidence="3">
    <location>
        <begin position="43"/>
        <end position="61"/>
    </location>
</feature>
<keyword evidence="6" id="KW-1185">Reference proteome</keyword>
<feature type="compositionally biased region" description="Low complexity" evidence="3">
    <location>
        <begin position="75"/>
        <end position="86"/>
    </location>
</feature>